<dbReference type="GeneID" id="108627610"/>
<accession>A0AAJ7WDS2</accession>
<feature type="domain" description="Ciliogenesis-associated TTC17-interacting protein N-terminal" evidence="1">
    <location>
        <begin position="11"/>
        <end position="163"/>
    </location>
</feature>
<dbReference type="PANTHER" id="PTHR15505:SF4">
    <property type="entry name" value="RIIA DOMAIN-CONTAINING PROTEIN 1"/>
    <property type="match status" value="1"/>
</dbReference>
<evidence type="ECO:0000259" key="1">
    <source>
        <dbReference type="Pfam" id="PF21772"/>
    </source>
</evidence>
<keyword evidence="2" id="KW-1185">Reference proteome</keyword>
<sequence length="506" mass="57115">MICSKDESTTGAGKPIGCYCILVESLGPEEREFFVHVQSSMSIDGHFGGSKVISSATAKFHCLEEKRTEFVYEDGLHEKTIFLGIQDGYYHLKLTRSCPCDPCDTEIKELSFRYSNNLISEGVNVLLMRYLALVDYEGTLSFSSISIDGELMENIYVRAVEKQPVVCSCYSTTKQTCSSAERMELDGHFLNVYTIERKMLKEDGNVNTVRTYLTQKGRIIRHNWLDVSYLLKINPLADPKSPPPPTIKIEMPLRDRWMEDIEMFSKYLDMKSLKIAEHTEYLTDHPEVKRMIADYVQTLLVGNQSTDYRNIVPILLKQTASIFVRNRATLASTVKPENVIDFTIQHFKAFARDPVAWETSALKEDSDADLTSQLAEKRSEVVVCGICGFCLDYSAMENVSSMSFMEQDYDDDNDDDTSLLNVVESLKSVCSGDSGKEVAAIDGRESSSSNVAEGVSKLKRTCDQCQAIIKFYDKHKSHSKCPGCLKISRTCMKCTTVDEILKRLKQ</sequence>
<dbReference type="Proteomes" id="UP000694925">
    <property type="component" value="Unplaced"/>
</dbReference>
<dbReference type="Pfam" id="PF21772">
    <property type="entry name" value="CATIP_N"/>
    <property type="match status" value="1"/>
</dbReference>
<dbReference type="CDD" id="cd22973">
    <property type="entry name" value="DD_CATIP"/>
    <property type="match status" value="1"/>
</dbReference>
<dbReference type="InterPro" id="IPR048777">
    <property type="entry name" value="CATIP_N"/>
</dbReference>
<organism evidence="2 3">
    <name type="scientific">Ceratina calcarata</name>
    <dbReference type="NCBI Taxonomy" id="156304"/>
    <lineage>
        <taxon>Eukaryota</taxon>
        <taxon>Metazoa</taxon>
        <taxon>Ecdysozoa</taxon>
        <taxon>Arthropoda</taxon>
        <taxon>Hexapoda</taxon>
        <taxon>Insecta</taxon>
        <taxon>Pterygota</taxon>
        <taxon>Neoptera</taxon>
        <taxon>Endopterygota</taxon>
        <taxon>Hymenoptera</taxon>
        <taxon>Apocrita</taxon>
        <taxon>Aculeata</taxon>
        <taxon>Apoidea</taxon>
        <taxon>Anthophila</taxon>
        <taxon>Apidae</taxon>
        <taxon>Ceratina</taxon>
        <taxon>Zadontomerus</taxon>
    </lineage>
</organism>
<dbReference type="AlphaFoldDB" id="A0AAJ7WDS2"/>
<evidence type="ECO:0000313" key="2">
    <source>
        <dbReference type="Proteomes" id="UP000694925"/>
    </source>
</evidence>
<dbReference type="PANTHER" id="PTHR15505">
    <property type="entry name" value="RIIA DOMAIN-CONTAINING PROTEIN 1"/>
    <property type="match status" value="1"/>
</dbReference>
<proteinExistence type="predicted"/>
<dbReference type="KEGG" id="ccal:108627610"/>
<evidence type="ECO:0000313" key="3">
    <source>
        <dbReference type="RefSeq" id="XP_026671710.1"/>
    </source>
</evidence>
<dbReference type="InterPro" id="IPR047501">
    <property type="entry name" value="DD_CATIP"/>
</dbReference>
<protein>
    <submittedName>
        <fullName evidence="3">Ciliogenesis-associated TTC17-interacting protein-like</fullName>
    </submittedName>
</protein>
<gene>
    <name evidence="3" type="primary">LOC108627610</name>
</gene>
<dbReference type="RefSeq" id="XP_026671710.1">
    <property type="nucleotide sequence ID" value="XM_026815909.1"/>
</dbReference>
<reference evidence="3" key="1">
    <citation type="submission" date="2025-08" db="UniProtKB">
        <authorList>
            <consortium name="RefSeq"/>
        </authorList>
    </citation>
    <scope>IDENTIFICATION</scope>
    <source>
        <tissue evidence="3">Whole body</tissue>
    </source>
</reference>
<name>A0AAJ7WDS2_9HYME</name>